<dbReference type="GO" id="GO:0046872">
    <property type="term" value="F:metal ion binding"/>
    <property type="evidence" value="ECO:0007669"/>
    <property type="project" value="UniProtKB-KW"/>
</dbReference>
<name>A0A7Z2T809_9VIBR</name>
<dbReference type="PANTHER" id="PTHR46193:SF10">
    <property type="entry name" value="6-PHOSPHOGLUCONATE PHOSPHATASE"/>
    <property type="match status" value="1"/>
</dbReference>
<dbReference type="Proteomes" id="UP000464262">
    <property type="component" value="Chromosome 2"/>
</dbReference>
<dbReference type="EMBL" id="CP047476">
    <property type="protein sequence ID" value="QIA65921.1"/>
    <property type="molecule type" value="Genomic_DNA"/>
</dbReference>
<proteinExistence type="inferred from homology"/>
<organism evidence="5 6">
    <name type="scientific">Vibrio astriarenae</name>
    <dbReference type="NCBI Taxonomy" id="1481923"/>
    <lineage>
        <taxon>Bacteria</taxon>
        <taxon>Pseudomonadati</taxon>
        <taxon>Pseudomonadota</taxon>
        <taxon>Gammaproteobacteria</taxon>
        <taxon>Vibrionales</taxon>
        <taxon>Vibrionaceae</taxon>
        <taxon>Vibrio</taxon>
    </lineage>
</organism>
<evidence type="ECO:0000313" key="6">
    <source>
        <dbReference type="Proteomes" id="UP000464262"/>
    </source>
</evidence>
<dbReference type="Pfam" id="PF13419">
    <property type="entry name" value="HAD_2"/>
    <property type="match status" value="1"/>
</dbReference>
<evidence type="ECO:0000256" key="4">
    <source>
        <dbReference type="ARBA" id="ARBA00022842"/>
    </source>
</evidence>
<keyword evidence="3" id="KW-0479">Metal-binding</keyword>
<dbReference type="InterPro" id="IPR041492">
    <property type="entry name" value="HAD_2"/>
</dbReference>
<dbReference type="AlphaFoldDB" id="A0A7Z2T809"/>
<dbReference type="InterPro" id="IPR023198">
    <property type="entry name" value="PGP-like_dom2"/>
</dbReference>
<accession>A0A7Z2T809</accession>
<dbReference type="RefSeq" id="WP_164650817.1">
    <property type="nucleotide sequence ID" value="NZ_CP047476.1"/>
</dbReference>
<sequence length="221" mass="25343">MTNNQPIECVIFDCDGTLIDSEKLCLQAICQTMEELDIHVDYQWLKEKFQGIKIHIVFDYLLEKNGKRDVQDLEALITRYREHCNALFIQHLQPLDGVRDVIAELNSRGLAMCIASNAPMEKMDVTLAITDLRKEFEDRIYSAFDAKAWKPDPKMLHYVLDNMGFEPQQCLFIDDSMAGVEAGVRAQIKTLYFAHDASVDTENPFDVDTITHISECLDYLA</sequence>
<dbReference type="KEGG" id="vas:GT360_20690"/>
<evidence type="ECO:0000256" key="1">
    <source>
        <dbReference type="ARBA" id="ARBA00001946"/>
    </source>
</evidence>
<gene>
    <name evidence="5" type="ORF">GT360_20690</name>
</gene>
<dbReference type="Gene3D" id="1.10.150.240">
    <property type="entry name" value="Putative phosphatase, domain 2"/>
    <property type="match status" value="1"/>
</dbReference>
<dbReference type="PANTHER" id="PTHR46193">
    <property type="entry name" value="6-PHOSPHOGLUCONATE PHOSPHATASE"/>
    <property type="match status" value="1"/>
</dbReference>
<evidence type="ECO:0000256" key="3">
    <source>
        <dbReference type="ARBA" id="ARBA00022723"/>
    </source>
</evidence>
<dbReference type="Gene3D" id="3.40.50.1000">
    <property type="entry name" value="HAD superfamily/HAD-like"/>
    <property type="match status" value="1"/>
</dbReference>
<evidence type="ECO:0000313" key="5">
    <source>
        <dbReference type="EMBL" id="QIA65921.1"/>
    </source>
</evidence>
<dbReference type="InterPro" id="IPR006439">
    <property type="entry name" value="HAD-SF_hydro_IA"/>
</dbReference>
<keyword evidence="4" id="KW-0460">Magnesium</keyword>
<dbReference type="InterPro" id="IPR051600">
    <property type="entry name" value="Beta-PGM-like"/>
</dbReference>
<dbReference type="SFLD" id="SFLDG01129">
    <property type="entry name" value="C1.5:_HAD__Beta-PGM__Phosphata"/>
    <property type="match status" value="1"/>
</dbReference>
<dbReference type="SFLD" id="SFLDS00003">
    <property type="entry name" value="Haloacid_Dehalogenase"/>
    <property type="match status" value="1"/>
</dbReference>
<keyword evidence="5" id="KW-0378">Hydrolase</keyword>
<evidence type="ECO:0000256" key="2">
    <source>
        <dbReference type="ARBA" id="ARBA00006171"/>
    </source>
</evidence>
<dbReference type="SUPFAM" id="SSF56784">
    <property type="entry name" value="HAD-like"/>
    <property type="match status" value="1"/>
</dbReference>
<dbReference type="InterPro" id="IPR036412">
    <property type="entry name" value="HAD-like_sf"/>
</dbReference>
<dbReference type="NCBIfam" id="TIGR01509">
    <property type="entry name" value="HAD-SF-IA-v3"/>
    <property type="match status" value="1"/>
</dbReference>
<keyword evidence="6" id="KW-1185">Reference proteome</keyword>
<protein>
    <submittedName>
        <fullName evidence="5">HAD-IA family hydrolase</fullName>
    </submittedName>
</protein>
<reference evidence="5 6" key="1">
    <citation type="submission" date="2020-01" db="EMBL/GenBank/DDBJ databases">
        <title>Whole genome and functional gene identification of agarase of Vibrio HN897.</title>
        <authorList>
            <person name="Liu Y."/>
            <person name="Zhao Z."/>
        </authorList>
    </citation>
    <scope>NUCLEOTIDE SEQUENCE [LARGE SCALE GENOMIC DNA]</scope>
    <source>
        <strain evidence="5 6">HN897</strain>
    </source>
</reference>
<dbReference type="SFLD" id="SFLDG01135">
    <property type="entry name" value="C1.5.6:_HAD__Beta-PGM__Phospha"/>
    <property type="match status" value="1"/>
</dbReference>
<comment type="similarity">
    <text evidence="2">Belongs to the HAD-like hydrolase superfamily. CbbY/CbbZ/Gph/YieH family.</text>
</comment>
<comment type="cofactor">
    <cofactor evidence="1">
        <name>Mg(2+)</name>
        <dbReference type="ChEBI" id="CHEBI:18420"/>
    </cofactor>
</comment>
<dbReference type="GO" id="GO:0016787">
    <property type="term" value="F:hydrolase activity"/>
    <property type="evidence" value="ECO:0007669"/>
    <property type="project" value="UniProtKB-KW"/>
</dbReference>
<dbReference type="InterPro" id="IPR023214">
    <property type="entry name" value="HAD_sf"/>
</dbReference>